<keyword evidence="3" id="KW-1185">Reference proteome</keyword>
<accession>A0A345MJU3</accession>
<evidence type="ECO:0000259" key="1">
    <source>
        <dbReference type="Pfam" id="PF23159"/>
    </source>
</evidence>
<sequence length="184" mass="21027">MSITFTEREALELKMKYILEERTRLDDQFNFCLERLRELDELDNIHPNSKVENKKVEIKVADGESVMSLEEACNKHTDVHHSGDSTEITEKAEKVEKSPVATSVVTKRVGKARDSHYRDVKKLSYQVASILKEAGKPMKVAEIMKKLDKAGVSTHAPYALMNSVTKYQPKIIKAGGFGYYQYKW</sequence>
<protein>
    <recommendedName>
        <fullName evidence="1">Repressor Rok winged helix domain-containing protein</fullName>
    </recommendedName>
</protein>
<gene>
    <name evidence="2" type="ORF">BSP38_083</name>
</gene>
<dbReference type="InterPro" id="IPR056984">
    <property type="entry name" value="WH_Rok"/>
</dbReference>
<dbReference type="Pfam" id="PF23159">
    <property type="entry name" value="WHD_Rok"/>
    <property type="match status" value="1"/>
</dbReference>
<organismHost>
    <name type="scientific">Bacillus subtilis</name>
    <dbReference type="NCBI Taxonomy" id="1423"/>
</organismHost>
<organism evidence="2 3">
    <name type="scientific">Bacillus phage BSP38</name>
    <dbReference type="NCBI Taxonomy" id="2283013"/>
    <lineage>
        <taxon>Viruses</taxon>
        <taxon>Duplodnaviria</taxon>
        <taxon>Heunggongvirae</taxon>
        <taxon>Uroviricota</taxon>
        <taxon>Caudoviricetes</taxon>
        <taxon>Herelleviridae</taxon>
        <taxon>Bastillevirinae</taxon>
        <taxon>Jeonjuvirus</taxon>
        <taxon>Jeonjuvirus BSP38</taxon>
    </lineage>
</organism>
<reference evidence="2 3" key="1">
    <citation type="submission" date="2018-07" db="EMBL/GenBank/DDBJ databases">
        <title>Complete nucleotide sequence of Bacillus phage BSP38.</title>
        <authorList>
            <person name="Ghosh K."/>
            <person name="Kim K.-P."/>
        </authorList>
    </citation>
    <scope>NUCLEOTIDE SEQUENCE [LARGE SCALE GENOMIC DNA]</scope>
</reference>
<dbReference type="Proteomes" id="UP000260425">
    <property type="component" value="Segment"/>
</dbReference>
<name>A0A345MJU3_BPBSP</name>
<feature type="domain" description="Repressor Rok winged helix" evidence="1">
    <location>
        <begin position="127"/>
        <end position="180"/>
    </location>
</feature>
<evidence type="ECO:0000313" key="3">
    <source>
        <dbReference type="Proteomes" id="UP000260425"/>
    </source>
</evidence>
<proteinExistence type="predicted"/>
<evidence type="ECO:0000313" key="2">
    <source>
        <dbReference type="EMBL" id="AXH71125.1"/>
    </source>
</evidence>
<dbReference type="EMBL" id="MH606185">
    <property type="protein sequence ID" value="AXH71125.1"/>
    <property type="molecule type" value="Genomic_DNA"/>
</dbReference>